<reference evidence="2" key="1">
    <citation type="journal article" date="2014" name="Proc. Natl. Acad. Sci. U.S.A.">
        <title>Extensive sampling of basidiomycete genomes demonstrates inadequacy of the white-rot/brown-rot paradigm for wood decay fungi.</title>
        <authorList>
            <person name="Riley R."/>
            <person name="Salamov A.A."/>
            <person name="Brown D.W."/>
            <person name="Nagy L.G."/>
            <person name="Floudas D."/>
            <person name="Held B.W."/>
            <person name="Levasseur A."/>
            <person name="Lombard V."/>
            <person name="Morin E."/>
            <person name="Otillar R."/>
            <person name="Lindquist E.A."/>
            <person name="Sun H."/>
            <person name="LaButti K.M."/>
            <person name="Schmutz J."/>
            <person name="Jabbour D."/>
            <person name="Luo H."/>
            <person name="Baker S.E."/>
            <person name="Pisabarro A.G."/>
            <person name="Walton J.D."/>
            <person name="Blanchette R.A."/>
            <person name="Henrissat B."/>
            <person name="Martin F."/>
            <person name="Cullen D."/>
            <person name="Hibbett D.S."/>
            <person name="Grigoriev I.V."/>
        </authorList>
    </citation>
    <scope>NUCLEOTIDE SEQUENCE [LARGE SCALE GENOMIC DNA]</scope>
    <source>
        <strain evidence="2">CBS 339.88</strain>
    </source>
</reference>
<gene>
    <name evidence="1" type="ORF">GALMADRAFT_1356378</name>
</gene>
<dbReference type="HOGENOM" id="CLU_1749793_0_0_1"/>
<dbReference type="EMBL" id="KL142415">
    <property type="protein sequence ID" value="KDR67368.1"/>
    <property type="molecule type" value="Genomic_DNA"/>
</dbReference>
<proteinExistence type="predicted"/>
<dbReference type="Proteomes" id="UP000027222">
    <property type="component" value="Unassembled WGS sequence"/>
</dbReference>
<evidence type="ECO:0000313" key="2">
    <source>
        <dbReference type="Proteomes" id="UP000027222"/>
    </source>
</evidence>
<name>A0A067SKS7_GALM3</name>
<protein>
    <submittedName>
        <fullName evidence="1">Uncharacterized protein</fullName>
    </submittedName>
</protein>
<sequence>MKPKDLGKVFGGTGSGVDTVIYLSGIIKGTFYYNDVNDLTGEYKYTVTCTTDSDKKVFCTVNAEKEETVGGTVKHYYWKFVASDAFGKDELGKEDDVFIGLIGPDLLIDETSSMSEFQAHLLNERGGVAGSQSLDQLVELEEAFLVGIQ</sequence>
<dbReference type="AlphaFoldDB" id="A0A067SKS7"/>
<accession>A0A067SKS7</accession>
<evidence type="ECO:0000313" key="1">
    <source>
        <dbReference type="EMBL" id="KDR67368.1"/>
    </source>
</evidence>
<organism evidence="1 2">
    <name type="scientific">Galerina marginata (strain CBS 339.88)</name>
    <dbReference type="NCBI Taxonomy" id="685588"/>
    <lineage>
        <taxon>Eukaryota</taxon>
        <taxon>Fungi</taxon>
        <taxon>Dikarya</taxon>
        <taxon>Basidiomycota</taxon>
        <taxon>Agaricomycotina</taxon>
        <taxon>Agaricomycetes</taxon>
        <taxon>Agaricomycetidae</taxon>
        <taxon>Agaricales</taxon>
        <taxon>Agaricineae</taxon>
        <taxon>Strophariaceae</taxon>
        <taxon>Galerina</taxon>
    </lineage>
</organism>
<keyword evidence="2" id="KW-1185">Reference proteome</keyword>